<feature type="region of interest" description="Disordered" evidence="2">
    <location>
        <begin position="1"/>
        <end position="62"/>
    </location>
</feature>
<comment type="caution">
    <text evidence="4">The sequence shown here is derived from an EMBL/GenBank/DDBJ whole genome shotgun (WGS) entry which is preliminary data.</text>
</comment>
<feature type="compositionally biased region" description="Basic and acidic residues" evidence="2">
    <location>
        <begin position="1"/>
        <end position="11"/>
    </location>
</feature>
<evidence type="ECO:0000256" key="2">
    <source>
        <dbReference type="SAM" id="MobiDB-lite"/>
    </source>
</evidence>
<dbReference type="Proteomes" id="UP001142393">
    <property type="component" value="Unassembled WGS sequence"/>
</dbReference>
<feature type="compositionally biased region" description="Acidic residues" evidence="2">
    <location>
        <begin position="511"/>
        <end position="522"/>
    </location>
</feature>
<dbReference type="Gene3D" id="1.20.1270.60">
    <property type="entry name" value="Arfaptin homology (AH) domain/BAR domain"/>
    <property type="match status" value="1"/>
</dbReference>
<gene>
    <name evidence="4" type="ORF">DFH05DRAFT_1487461</name>
</gene>
<feature type="compositionally biased region" description="Low complexity" evidence="2">
    <location>
        <begin position="646"/>
        <end position="655"/>
    </location>
</feature>
<organism evidence="4 5">
    <name type="scientific">Lentinula detonsa</name>
    <dbReference type="NCBI Taxonomy" id="2804962"/>
    <lineage>
        <taxon>Eukaryota</taxon>
        <taxon>Fungi</taxon>
        <taxon>Dikarya</taxon>
        <taxon>Basidiomycota</taxon>
        <taxon>Agaricomycotina</taxon>
        <taxon>Agaricomycetes</taxon>
        <taxon>Agaricomycetidae</taxon>
        <taxon>Agaricales</taxon>
        <taxon>Marasmiineae</taxon>
        <taxon>Omphalotaceae</taxon>
        <taxon>Lentinula</taxon>
    </lineage>
</organism>
<dbReference type="PANTHER" id="PTHR31941">
    <property type="entry name" value="CYTOSKELETAL SIGNALING PROTEIN SLM1"/>
    <property type="match status" value="1"/>
</dbReference>
<dbReference type="Pfam" id="PF20399">
    <property type="entry name" value="PH_20"/>
    <property type="match status" value="1"/>
</dbReference>
<dbReference type="PANTHER" id="PTHR31941:SF1">
    <property type="entry name" value="CYTOSKELETAL SIGNALING PROTEIN SLM1"/>
    <property type="match status" value="1"/>
</dbReference>
<dbReference type="SUPFAM" id="SSF50729">
    <property type="entry name" value="PH domain-like"/>
    <property type="match status" value="1"/>
</dbReference>
<dbReference type="InterPro" id="IPR027267">
    <property type="entry name" value="AH/BAR_dom_sf"/>
</dbReference>
<feature type="region of interest" description="Disordered" evidence="2">
    <location>
        <begin position="508"/>
        <end position="686"/>
    </location>
</feature>
<feature type="compositionally biased region" description="Acidic residues" evidence="2">
    <location>
        <begin position="577"/>
        <end position="593"/>
    </location>
</feature>
<feature type="compositionally biased region" description="Acidic residues" evidence="2">
    <location>
        <begin position="529"/>
        <end position="544"/>
    </location>
</feature>
<feature type="domain" description="PH" evidence="3">
    <location>
        <begin position="345"/>
        <end position="485"/>
    </location>
</feature>
<evidence type="ECO:0000259" key="3">
    <source>
        <dbReference type="PROSITE" id="PS50003"/>
    </source>
</evidence>
<evidence type="ECO:0000313" key="5">
    <source>
        <dbReference type="Proteomes" id="UP001142393"/>
    </source>
</evidence>
<protein>
    <recommendedName>
        <fullName evidence="3">PH domain-containing protein</fullName>
    </recommendedName>
</protein>
<evidence type="ECO:0000313" key="4">
    <source>
        <dbReference type="EMBL" id="KAJ3745324.1"/>
    </source>
</evidence>
<accession>A0A9W8P1U3</accession>
<name>A0A9W8P1U3_9AGAR</name>
<reference evidence="4 5" key="1">
    <citation type="journal article" date="2023" name="Proc. Natl. Acad. Sci. U.S.A.">
        <title>A global phylogenomic analysis of the shiitake genus Lentinula.</title>
        <authorList>
            <person name="Sierra-Patev S."/>
            <person name="Min B."/>
            <person name="Naranjo-Ortiz M."/>
            <person name="Looney B."/>
            <person name="Konkel Z."/>
            <person name="Slot J.C."/>
            <person name="Sakamoto Y."/>
            <person name="Steenwyk J.L."/>
            <person name="Rokas A."/>
            <person name="Carro J."/>
            <person name="Camarero S."/>
            <person name="Ferreira P."/>
            <person name="Molpeceres G."/>
            <person name="Ruiz-Duenas F.J."/>
            <person name="Serrano A."/>
            <person name="Henrissat B."/>
            <person name="Drula E."/>
            <person name="Hughes K.W."/>
            <person name="Mata J.L."/>
            <person name="Ishikawa N.K."/>
            <person name="Vargas-Isla R."/>
            <person name="Ushijima S."/>
            <person name="Smith C.A."/>
            <person name="Donoghue J."/>
            <person name="Ahrendt S."/>
            <person name="Andreopoulos W."/>
            <person name="He G."/>
            <person name="LaButti K."/>
            <person name="Lipzen A."/>
            <person name="Ng V."/>
            <person name="Riley R."/>
            <person name="Sandor L."/>
            <person name="Barry K."/>
            <person name="Martinez A.T."/>
            <person name="Xiao Y."/>
            <person name="Gibbons J.G."/>
            <person name="Terashima K."/>
            <person name="Grigoriev I.V."/>
            <person name="Hibbett D."/>
        </authorList>
    </citation>
    <scope>NUCLEOTIDE SEQUENCE [LARGE SCALE GENOMIC DNA]</scope>
    <source>
        <strain evidence="4 5">TFB7810</strain>
    </source>
</reference>
<dbReference type="InterPro" id="IPR046869">
    <property type="entry name" value="SLM1/RGC1-like_PH"/>
</dbReference>
<evidence type="ECO:0000256" key="1">
    <source>
        <dbReference type="ARBA" id="ARBA00022553"/>
    </source>
</evidence>
<keyword evidence="1" id="KW-0597">Phosphoprotein</keyword>
<dbReference type="EMBL" id="JANVFU010000005">
    <property type="protein sequence ID" value="KAJ3745324.1"/>
    <property type="molecule type" value="Genomic_DNA"/>
</dbReference>
<proteinExistence type="predicted"/>
<dbReference type="AlphaFoldDB" id="A0A9W8P1U3"/>
<dbReference type="InterPro" id="IPR046868">
    <property type="entry name" value="BAR_4"/>
</dbReference>
<feature type="compositionally biased region" description="Low complexity" evidence="2">
    <location>
        <begin position="13"/>
        <end position="48"/>
    </location>
</feature>
<dbReference type="Pfam" id="PF20400">
    <property type="entry name" value="BAR_4"/>
    <property type="match status" value="1"/>
</dbReference>
<sequence length="686" mass="74759">MDDVQTTERGRTSRAPSRAASRAPSRAASRAPSRAASRAPSRATSISRVNRNGGGSTLSRSQSLIRKQTAPISLRPSDILIERFSAWKAIIKQLILYFQGIADIQHHTARELVKLGGIIQVPFRAGNQFLGEGGLQDVFYKVREDGIRSVAEEYEGFGRTIEGSIVRHLDKLRGEVKMHIKNIQNDTGKLATTVSRERELSTSLISALATSISTYKNTPLSLSSHPKQDPYIANLAVQRQLRTQVNAENLLQKSIIITQANSATFEEGIVQAIQGAWATYEDWRVRMNANIEKQQLGLARAFAGLDPTLEWVSFSARTEHLLDPETPLRDPRNIRYPSKEDPSVVGVHEGVLSRKRRYVRRWREARYILTPAGFLHELGSSGTGKGEESDTPVFSLFLPECTLGPPSASDKPGGRGGSYKFHIETTREGSGTTKGGTSISSVRRSLSLKGKSGGGGGGGDHAWSFKARSREEMMEWWNDIRMLCARYLVASEQIERSGPVEAAVRAVGYPSEDEEELNDDERGDTASASDDDDDDMVDEDETDSELAPGVSGGAYHAVTVGGVDPEQKHAHDVSSGSEDDMYADVPQNDDDEGLPTYSHLHGENGEKVMPGGVGEVGENGFPVDKGSTRSRRSKHSKLQDDGANVSRRASASSSKRSNRQLDKAPAVDGTGDGIPNGGSRFMEKLD</sequence>
<dbReference type="InterPro" id="IPR001849">
    <property type="entry name" value="PH_domain"/>
</dbReference>
<keyword evidence="5" id="KW-1185">Reference proteome</keyword>
<dbReference type="Gene3D" id="2.30.29.30">
    <property type="entry name" value="Pleckstrin-homology domain (PH domain)/Phosphotyrosine-binding domain (PTB)"/>
    <property type="match status" value="1"/>
</dbReference>
<dbReference type="InterPro" id="IPR011993">
    <property type="entry name" value="PH-like_dom_sf"/>
</dbReference>
<dbReference type="PROSITE" id="PS50003">
    <property type="entry name" value="PH_DOMAIN"/>
    <property type="match status" value="1"/>
</dbReference>
<dbReference type="SMART" id="SM00233">
    <property type="entry name" value="PH"/>
    <property type="match status" value="1"/>
</dbReference>